<accession>A0A428ZB50</accession>
<reference evidence="2 3" key="1">
    <citation type="submission" date="2018-05" db="EMBL/GenBank/DDBJ databases">
        <title>Evolution of GPA BGCs.</title>
        <authorList>
            <person name="Waglechner N."/>
            <person name="Wright G.D."/>
        </authorList>
    </citation>
    <scope>NUCLEOTIDE SEQUENCE [LARGE SCALE GENOMIC DNA]</scope>
    <source>
        <strain evidence="2 3">A82846</strain>
    </source>
</reference>
<dbReference type="EMBL" id="QHKI01000013">
    <property type="protein sequence ID" value="RSM85198.1"/>
    <property type="molecule type" value="Genomic_DNA"/>
</dbReference>
<protein>
    <submittedName>
        <fullName evidence="2">Phosphoribosyltransferase</fullName>
    </submittedName>
</protein>
<dbReference type="CDD" id="cd06223">
    <property type="entry name" value="PRTases_typeI"/>
    <property type="match status" value="1"/>
</dbReference>
<dbReference type="RefSeq" id="WP_037267567.1">
    <property type="nucleotide sequence ID" value="NZ_QHKI01000013.1"/>
</dbReference>
<comment type="caution">
    <text evidence="2">The sequence shown here is derived from an EMBL/GenBank/DDBJ whole genome shotgun (WGS) entry which is preliminary data.</text>
</comment>
<evidence type="ECO:0000313" key="3">
    <source>
        <dbReference type="Proteomes" id="UP000287547"/>
    </source>
</evidence>
<dbReference type="InterPro" id="IPR000836">
    <property type="entry name" value="PRTase_dom"/>
</dbReference>
<dbReference type="Gene3D" id="3.30.1310.20">
    <property type="entry name" value="PRTase-like"/>
    <property type="match status" value="1"/>
</dbReference>
<evidence type="ECO:0000259" key="1">
    <source>
        <dbReference type="Pfam" id="PF00156"/>
    </source>
</evidence>
<proteinExistence type="predicted"/>
<evidence type="ECO:0000313" key="2">
    <source>
        <dbReference type="EMBL" id="RSM85198.1"/>
    </source>
</evidence>
<dbReference type="InterPro" id="IPR029057">
    <property type="entry name" value="PRTase-like"/>
</dbReference>
<dbReference type="GO" id="GO:0016757">
    <property type="term" value="F:glycosyltransferase activity"/>
    <property type="evidence" value="ECO:0007669"/>
    <property type="project" value="UniProtKB-KW"/>
</dbReference>
<gene>
    <name evidence="2" type="ORF">DMH04_18025</name>
</gene>
<name>A0A428ZB50_KIBAR</name>
<dbReference type="SUPFAM" id="SSF53271">
    <property type="entry name" value="PRTase-like"/>
    <property type="match status" value="1"/>
</dbReference>
<keyword evidence="2" id="KW-0808">Transferase</keyword>
<organism evidence="2 3">
    <name type="scientific">Kibdelosporangium aridum</name>
    <dbReference type="NCBI Taxonomy" id="2030"/>
    <lineage>
        <taxon>Bacteria</taxon>
        <taxon>Bacillati</taxon>
        <taxon>Actinomycetota</taxon>
        <taxon>Actinomycetes</taxon>
        <taxon>Pseudonocardiales</taxon>
        <taxon>Pseudonocardiaceae</taxon>
        <taxon>Kibdelosporangium</taxon>
    </lineage>
</organism>
<dbReference type="Gene3D" id="3.40.50.2020">
    <property type="match status" value="1"/>
</dbReference>
<feature type="domain" description="Phosphoribosyltransferase" evidence="1">
    <location>
        <begin position="8"/>
        <end position="161"/>
    </location>
</feature>
<sequence>MRLFADRADAGRRLAAELRSWATQDVVVAGLPRGGVPVAFEVARSLRAPLDVIVVRKLGVPSHPELAMGALGEGGVRFIDDDVVRGLRVTQCALDAVERHERVELEQRVLMWRGDKPPVMVDGRTLIIVDDGIATGATARVACMVARARAAQRIVVAAPVAALPAVRALQSVADELVCLLAPGYLVSVGQWYADFTPTTDAEVSSLLLRAGERSPT</sequence>
<keyword evidence="2" id="KW-0328">Glycosyltransferase</keyword>
<dbReference type="OrthoDB" id="9810066at2"/>
<dbReference type="Proteomes" id="UP000287547">
    <property type="component" value="Unassembled WGS sequence"/>
</dbReference>
<dbReference type="Pfam" id="PF00156">
    <property type="entry name" value="Pribosyltran"/>
    <property type="match status" value="1"/>
</dbReference>
<dbReference type="AlphaFoldDB" id="A0A428ZB50"/>